<dbReference type="Proteomes" id="UP000008710">
    <property type="component" value="Plasmid pRHL2"/>
</dbReference>
<geneLocation type="plasmid" evidence="2 3">
    <name>pRHL2</name>
</geneLocation>
<evidence type="ECO:0000256" key="1">
    <source>
        <dbReference type="SAM" id="MobiDB-lite"/>
    </source>
</evidence>
<feature type="compositionally biased region" description="Basic and acidic residues" evidence="1">
    <location>
        <begin position="250"/>
        <end position="259"/>
    </location>
</feature>
<reference evidence="3" key="1">
    <citation type="journal article" date="2006" name="Proc. Natl. Acad. Sci. U.S.A.">
        <title>The complete genome of Rhodococcus sp. RHA1 provides insights into a catabolic powerhouse.</title>
        <authorList>
            <person name="McLeod M.P."/>
            <person name="Warren R.L."/>
            <person name="Hsiao W.W.L."/>
            <person name="Araki N."/>
            <person name="Myhre M."/>
            <person name="Fernandes C."/>
            <person name="Miyazawa D."/>
            <person name="Wong W."/>
            <person name="Lillquist A.L."/>
            <person name="Wang D."/>
            <person name="Dosanjh M."/>
            <person name="Hara H."/>
            <person name="Petrescu A."/>
            <person name="Morin R.D."/>
            <person name="Yang G."/>
            <person name="Stott J.M."/>
            <person name="Schein J.E."/>
            <person name="Shin H."/>
            <person name="Smailus D."/>
            <person name="Siddiqui A.S."/>
            <person name="Marra M.A."/>
            <person name="Jones S.J.M."/>
            <person name="Holt R."/>
            <person name="Brinkman F.S.L."/>
            <person name="Miyauchi K."/>
            <person name="Fukuda M."/>
            <person name="Davies J.E."/>
            <person name="Mohn W.W."/>
            <person name="Eltis L.D."/>
        </authorList>
    </citation>
    <scope>NUCLEOTIDE SEQUENCE [LARGE SCALE GENOMIC DNA]</scope>
    <source>
        <strain evidence="3">RHA1</strain>
    </source>
</reference>
<evidence type="ECO:0000313" key="2">
    <source>
        <dbReference type="EMBL" id="ABH00292.1"/>
    </source>
</evidence>
<evidence type="ECO:0000313" key="3">
    <source>
        <dbReference type="Proteomes" id="UP000008710"/>
    </source>
</evidence>
<name>Q0RWP4_RHOJR</name>
<evidence type="ECO:0008006" key="4">
    <source>
        <dbReference type="Google" id="ProtNLM"/>
    </source>
</evidence>
<proteinExistence type="predicted"/>
<accession>Q0RWP4</accession>
<dbReference type="EMBL" id="CP000433">
    <property type="protein sequence ID" value="ABH00292.1"/>
    <property type="molecule type" value="Genomic_DNA"/>
</dbReference>
<organism evidence="2 3">
    <name type="scientific">Rhodococcus jostii (strain RHA1)</name>
    <dbReference type="NCBI Taxonomy" id="101510"/>
    <lineage>
        <taxon>Bacteria</taxon>
        <taxon>Bacillati</taxon>
        <taxon>Actinomycetota</taxon>
        <taxon>Actinomycetes</taxon>
        <taxon>Mycobacteriales</taxon>
        <taxon>Nocardiaceae</taxon>
        <taxon>Rhodococcus</taxon>
    </lineage>
</organism>
<feature type="region of interest" description="Disordered" evidence="1">
    <location>
        <begin position="232"/>
        <end position="259"/>
    </location>
</feature>
<dbReference type="HOGENOM" id="CLU_1073154_0_0_11"/>
<protein>
    <recommendedName>
        <fullName evidence="4">Phospholipase D-like domain-containing protein</fullName>
    </recommendedName>
</protein>
<dbReference type="KEGG" id="rha:RHA1_ro10099"/>
<sequence>MGTTFHGPSPWPHITRAIRTRGPRHAAIAYLGEDAPDLLPLRAGDVLVVNASRAAVRAHATSPFALAYYVAAGVRVLSSPNLHTGVVATSRRAVIGSASASYSSTIADEAVVITDDPDVVAAVREFVDGIDEITEVDQVFLDNATAIWQIGRGVPLPGIGGRARAEPEFLPTPVTRMFLWHITDYQPGAAEEHERAAHTSRRRTSAGPAAKYQLEWFRIDTPGRRRLQRVCPAPGHRRQRMALPARGRGLRPDRDPAHP</sequence>
<dbReference type="AlphaFoldDB" id="Q0RWP4"/>
<gene>
    <name evidence="2" type="ordered locus">RHA1_ro10099</name>
</gene>
<keyword evidence="2" id="KW-0614">Plasmid</keyword>